<dbReference type="GO" id="GO:0051082">
    <property type="term" value="F:unfolded protein binding"/>
    <property type="evidence" value="ECO:0007669"/>
    <property type="project" value="TreeGrafter"/>
</dbReference>
<dbReference type="InterPro" id="IPR015943">
    <property type="entry name" value="WD40/YVTN_repeat-like_dom_sf"/>
</dbReference>
<dbReference type="GO" id="GO:0036498">
    <property type="term" value="P:IRE1-mediated unfolded protein response"/>
    <property type="evidence" value="ECO:0007669"/>
    <property type="project" value="TreeGrafter"/>
</dbReference>
<dbReference type="InterPro" id="IPR010513">
    <property type="entry name" value="KEN_dom"/>
</dbReference>
<evidence type="ECO:0000313" key="23">
    <source>
        <dbReference type="EMBL" id="VEU19420.1"/>
    </source>
</evidence>
<dbReference type="GO" id="GO:0005524">
    <property type="term" value="F:ATP binding"/>
    <property type="evidence" value="ECO:0007669"/>
    <property type="project" value="UniProtKB-KW"/>
</dbReference>
<dbReference type="CDD" id="cd13982">
    <property type="entry name" value="STKc_IRE1"/>
    <property type="match status" value="1"/>
</dbReference>
<evidence type="ECO:0000259" key="21">
    <source>
        <dbReference type="PROSITE" id="PS50011"/>
    </source>
</evidence>
<sequence>MSLPSRRSAPSILTLLCSLLLLSSLLISTPLAEHSADDNESWVMDKSPNDENKALSRQYDFSGILPKGIDDIKVTNLLLASDIEGNLHALNRHTGELVWSLVGDGALVSIVSNQVVEKERLVHTTPTNFASQSPSTFSSAEKLQGAQTSTVNGATGGSDTTYNSNPKYASADMTWIIEPFADGTIYHFTPENGLQKLPASIEQLVMKSPFSLGDDFIYTGVRRSGIVKVNARTGKLVGSYGMDGRGDSSNSSNVDGVDQSKFADDDEGHEFMSSGFDLKESDETILLGKTTYELMIHSKNDSSWNITYTTWGPNNLHTKLAEQNYESTDNLYIQPFHDSSLLALDASSKTVKWVASLPYVTVNVFDLFYDEETSLDPKFIVLPHPLNSEYAMDSDESRDDDSTYIERTKEGSWFAMGESHYPSLVRSAPVAKYISNERWRVPSMLSNSELLGIAITGVHDGSLRAGHGRNHNSNRLEVYDPLQLPSVIPTGGGAHRHPNTDFRYRNWDSVYKPPDSMRYYHDRLAIEGTSESSSGVPSEPVYRFSSWKKLVYRAFENVVVACIGILILLVLTKLGVFQSANRLLNTIGLGKRNDNRRKEVTFADPAQEDSEGDEIELTDKVDGSSKEGSSPLEERVDPGIESSSQQQQHEQSRRRKRGSRGGKKNKKKEAVTVITTSAIESTDSDTTSGSGNGDNAKKVVEVTVINPSLSITNTVLGYGSHGTVVFKGSFEERPVAVKRMLIDFYKIASQEIKLLQESDDHLNVIRYFCSQQADRFLYIALELCTASLEDIIEKKSDECKKISGRMDPANVLWQIANGLNHLHALKIVHRDIKPQNILVAESKKLRGKEEFSQVRILISDFGLCKKLEADQSSFRATTAQGAGTSGWRAPELLADDVGGTTASLDSSGDGHTDGSIISTNRRLTKAIDIFSTGCVFYHFLTGGSHPFGDKYSREGNIIKGNYDLSLLDGTPYAYESKDLISSMISHDPNDRPDTAAVMKHPYFWPVSEKLNFLLKVSDRFEVERRDPPSRLLLLLEASAPKVIGKQGWRHKFDDRFLDNLGKYRKYSGDKLMDLLRAMRNKYHHFKDLPEDLAVDMGPLPDGFYAYFVSKFPNLLMVIYELVDKNLKDDELLSGFF</sequence>
<keyword evidence="9" id="KW-0547">Nucleotide-binding</keyword>
<dbReference type="FunFam" id="1.20.1440.180:FF:000002">
    <property type="entry name" value="Serine/threonine-protein kinase/endoribonuclease IRE1"/>
    <property type="match status" value="1"/>
</dbReference>
<comment type="catalytic activity">
    <reaction evidence="17">
        <text>L-threonyl-[protein] + ATP = O-phospho-L-threonyl-[protein] + ADP + H(+)</text>
        <dbReference type="Rhea" id="RHEA:46608"/>
        <dbReference type="Rhea" id="RHEA-COMP:11060"/>
        <dbReference type="Rhea" id="RHEA-COMP:11605"/>
        <dbReference type="ChEBI" id="CHEBI:15378"/>
        <dbReference type="ChEBI" id="CHEBI:30013"/>
        <dbReference type="ChEBI" id="CHEBI:30616"/>
        <dbReference type="ChEBI" id="CHEBI:61977"/>
        <dbReference type="ChEBI" id="CHEBI:456216"/>
        <dbReference type="EC" id="2.7.11.1"/>
    </reaction>
    <physiologicalReaction direction="left-to-right" evidence="17">
        <dbReference type="Rhea" id="RHEA:46609"/>
    </physiologicalReaction>
</comment>
<name>A0A448YET5_BRENA</name>
<dbReference type="Gene3D" id="3.30.200.20">
    <property type="entry name" value="Phosphorylase Kinase, domain 1"/>
    <property type="match status" value="1"/>
</dbReference>
<comment type="cofactor">
    <cofactor evidence="1">
        <name>Mg(2+)</name>
        <dbReference type="ChEBI" id="CHEBI:18420"/>
    </cofactor>
</comment>
<dbReference type="STRING" id="13370.A0A448YET5"/>
<evidence type="ECO:0000256" key="14">
    <source>
        <dbReference type="ARBA" id="ARBA00022989"/>
    </source>
</evidence>
<dbReference type="EC" id="2.7.11.1" evidence="3"/>
<feature type="domain" description="KEN" evidence="22">
    <location>
        <begin position="1006"/>
        <end position="1136"/>
    </location>
</feature>
<dbReference type="PROSITE" id="PS51392">
    <property type="entry name" value="KEN"/>
    <property type="match status" value="1"/>
</dbReference>
<organism evidence="23 24">
    <name type="scientific">Brettanomyces naardenensis</name>
    <name type="common">Yeast</name>
    <dbReference type="NCBI Taxonomy" id="13370"/>
    <lineage>
        <taxon>Eukaryota</taxon>
        <taxon>Fungi</taxon>
        <taxon>Dikarya</taxon>
        <taxon>Ascomycota</taxon>
        <taxon>Saccharomycotina</taxon>
        <taxon>Pichiomycetes</taxon>
        <taxon>Pichiales</taxon>
        <taxon>Pichiaceae</taxon>
        <taxon>Brettanomyces</taxon>
    </lineage>
</organism>
<evidence type="ECO:0000256" key="2">
    <source>
        <dbReference type="ARBA" id="ARBA00004479"/>
    </source>
</evidence>
<dbReference type="GO" id="GO:0046872">
    <property type="term" value="F:metal ion binding"/>
    <property type="evidence" value="ECO:0007669"/>
    <property type="project" value="UniProtKB-KW"/>
</dbReference>
<dbReference type="GO" id="GO:0016787">
    <property type="term" value="F:hydrolase activity"/>
    <property type="evidence" value="ECO:0007669"/>
    <property type="project" value="UniProtKB-KW"/>
</dbReference>
<keyword evidence="7" id="KW-0479">Metal-binding</keyword>
<dbReference type="PROSITE" id="PS50011">
    <property type="entry name" value="PROTEIN_KINASE_DOM"/>
    <property type="match status" value="1"/>
</dbReference>
<feature type="region of interest" description="Disordered" evidence="19">
    <location>
        <begin position="602"/>
        <end position="695"/>
    </location>
</feature>
<dbReference type="OrthoDB" id="63989at2759"/>
<keyword evidence="5" id="KW-0808">Transferase</keyword>
<dbReference type="FunFam" id="3.30.200.20:FF:000077">
    <property type="entry name" value="Putative Serine/threonine-protein kinase/endoribonuclease IRE1"/>
    <property type="match status" value="1"/>
</dbReference>
<feature type="compositionally biased region" description="Basic residues" evidence="19">
    <location>
        <begin position="652"/>
        <end position="667"/>
    </location>
</feature>
<keyword evidence="12" id="KW-0067">ATP-binding</keyword>
<dbReference type="AlphaFoldDB" id="A0A448YET5"/>
<dbReference type="SUPFAM" id="SSF56112">
    <property type="entry name" value="Protein kinase-like (PK-like)"/>
    <property type="match status" value="1"/>
</dbReference>
<evidence type="ECO:0000256" key="3">
    <source>
        <dbReference type="ARBA" id="ARBA00012513"/>
    </source>
</evidence>
<dbReference type="InterPro" id="IPR045133">
    <property type="entry name" value="IRE1/2-like"/>
</dbReference>
<dbReference type="InterPro" id="IPR038357">
    <property type="entry name" value="KEN_sf"/>
</dbReference>
<keyword evidence="11" id="KW-0378">Hydrolase</keyword>
<evidence type="ECO:0000256" key="12">
    <source>
        <dbReference type="ARBA" id="ARBA00022840"/>
    </source>
</evidence>
<evidence type="ECO:0000313" key="24">
    <source>
        <dbReference type="Proteomes" id="UP000290900"/>
    </source>
</evidence>
<dbReference type="InParanoid" id="A0A448YET5"/>
<evidence type="ECO:0000256" key="10">
    <source>
        <dbReference type="ARBA" id="ARBA00022777"/>
    </source>
</evidence>
<dbReference type="InterPro" id="IPR011009">
    <property type="entry name" value="Kinase-like_dom_sf"/>
</dbReference>
<dbReference type="GO" id="GO:0006397">
    <property type="term" value="P:mRNA processing"/>
    <property type="evidence" value="ECO:0007669"/>
    <property type="project" value="InterPro"/>
</dbReference>
<dbReference type="GO" id="GO:1990604">
    <property type="term" value="C:IRE1-TRAF2-ASK1 complex"/>
    <property type="evidence" value="ECO:0007669"/>
    <property type="project" value="TreeGrafter"/>
</dbReference>
<dbReference type="SMART" id="SM00580">
    <property type="entry name" value="PUG"/>
    <property type="match status" value="1"/>
</dbReference>
<dbReference type="InterPro" id="IPR011047">
    <property type="entry name" value="Quinoprotein_ADH-like_sf"/>
</dbReference>
<dbReference type="SMART" id="SM00220">
    <property type="entry name" value="S_TKc"/>
    <property type="match status" value="1"/>
</dbReference>
<feature type="domain" description="Protein kinase" evidence="21">
    <location>
        <begin position="710"/>
        <end position="1003"/>
    </location>
</feature>
<evidence type="ECO:0000256" key="16">
    <source>
        <dbReference type="ARBA" id="ARBA00023180"/>
    </source>
</evidence>
<comment type="subcellular location">
    <subcellularLocation>
        <location evidence="2">Membrane</location>
        <topology evidence="2">Single-pass type I membrane protein</topology>
    </subcellularLocation>
</comment>
<keyword evidence="8 20" id="KW-0732">Signal</keyword>
<dbReference type="Pfam" id="PF00069">
    <property type="entry name" value="Pkinase"/>
    <property type="match status" value="1"/>
</dbReference>
<dbReference type="PANTHER" id="PTHR13954">
    <property type="entry name" value="IRE1-RELATED"/>
    <property type="match status" value="1"/>
</dbReference>
<evidence type="ECO:0000256" key="11">
    <source>
        <dbReference type="ARBA" id="ARBA00022801"/>
    </source>
</evidence>
<dbReference type="InterPro" id="IPR008271">
    <property type="entry name" value="Ser/Thr_kinase_AS"/>
</dbReference>
<evidence type="ECO:0000256" key="15">
    <source>
        <dbReference type="ARBA" id="ARBA00023136"/>
    </source>
</evidence>
<dbReference type="Gene3D" id="2.130.10.10">
    <property type="entry name" value="YVTN repeat-like/Quinoprotein amine dehydrogenase"/>
    <property type="match status" value="1"/>
</dbReference>
<gene>
    <name evidence="23" type="ORF">BRENAR_LOCUS157</name>
</gene>
<dbReference type="InterPro" id="IPR000719">
    <property type="entry name" value="Prot_kinase_dom"/>
</dbReference>
<keyword evidence="10" id="KW-0418">Kinase</keyword>
<evidence type="ECO:0000256" key="5">
    <source>
        <dbReference type="ARBA" id="ARBA00022679"/>
    </source>
</evidence>
<dbReference type="Proteomes" id="UP000290900">
    <property type="component" value="Unassembled WGS sequence"/>
</dbReference>
<evidence type="ECO:0000256" key="18">
    <source>
        <dbReference type="ARBA" id="ARBA00048977"/>
    </source>
</evidence>
<evidence type="ECO:0000256" key="9">
    <source>
        <dbReference type="ARBA" id="ARBA00022741"/>
    </source>
</evidence>
<dbReference type="PANTHER" id="PTHR13954:SF6">
    <property type="entry name" value="NON-SPECIFIC SERINE_THREONINE PROTEIN KINASE"/>
    <property type="match status" value="1"/>
</dbReference>
<evidence type="ECO:0000256" key="6">
    <source>
        <dbReference type="ARBA" id="ARBA00022692"/>
    </source>
</evidence>
<dbReference type="CDD" id="cd10422">
    <property type="entry name" value="RNase_Ire1"/>
    <property type="match status" value="1"/>
</dbReference>
<dbReference type="GO" id="GO:0004674">
    <property type="term" value="F:protein serine/threonine kinase activity"/>
    <property type="evidence" value="ECO:0007669"/>
    <property type="project" value="UniProtKB-KW"/>
</dbReference>
<dbReference type="Gene3D" id="1.10.510.10">
    <property type="entry name" value="Transferase(Phosphotransferase) domain 1"/>
    <property type="match status" value="1"/>
</dbReference>
<keyword evidence="24" id="KW-1185">Reference proteome</keyword>
<keyword evidence="4" id="KW-0723">Serine/threonine-protein kinase</keyword>
<keyword evidence="16" id="KW-0325">Glycoprotein</keyword>
<keyword evidence="15" id="KW-0472">Membrane</keyword>
<dbReference type="Gene3D" id="1.20.1440.180">
    <property type="entry name" value="KEN domain"/>
    <property type="match status" value="1"/>
</dbReference>
<evidence type="ECO:0000256" key="19">
    <source>
        <dbReference type="SAM" id="MobiDB-lite"/>
    </source>
</evidence>
<protein>
    <recommendedName>
        <fullName evidence="3">non-specific serine/threonine protein kinase</fullName>
        <ecNumber evidence="3">2.7.11.1</ecNumber>
    </recommendedName>
</protein>
<dbReference type="SUPFAM" id="SSF50998">
    <property type="entry name" value="Quinoprotein alcohol dehydrogenase-like"/>
    <property type="match status" value="1"/>
</dbReference>
<keyword evidence="6" id="KW-0812">Transmembrane</keyword>
<dbReference type="FunCoup" id="A0A448YET5">
    <property type="interactions" value="152"/>
</dbReference>
<keyword evidence="14" id="KW-1133">Transmembrane helix</keyword>
<accession>A0A448YET5</accession>
<evidence type="ECO:0000256" key="1">
    <source>
        <dbReference type="ARBA" id="ARBA00001946"/>
    </source>
</evidence>
<dbReference type="EMBL" id="CAACVR010000001">
    <property type="protein sequence ID" value="VEU19420.1"/>
    <property type="molecule type" value="Genomic_DNA"/>
</dbReference>
<dbReference type="GO" id="GO:0070059">
    <property type="term" value="P:intrinsic apoptotic signaling pathway in response to endoplasmic reticulum stress"/>
    <property type="evidence" value="ECO:0007669"/>
    <property type="project" value="TreeGrafter"/>
</dbReference>
<dbReference type="SMART" id="SM00564">
    <property type="entry name" value="PQQ"/>
    <property type="match status" value="3"/>
</dbReference>
<evidence type="ECO:0000256" key="13">
    <source>
        <dbReference type="ARBA" id="ARBA00022842"/>
    </source>
</evidence>
<evidence type="ECO:0000256" key="17">
    <source>
        <dbReference type="ARBA" id="ARBA00048659"/>
    </source>
</evidence>
<proteinExistence type="predicted"/>
<reference evidence="23 24" key="1">
    <citation type="submission" date="2018-12" db="EMBL/GenBank/DDBJ databases">
        <authorList>
            <person name="Tiukova I."/>
            <person name="Dainat J."/>
        </authorList>
    </citation>
    <scope>NUCLEOTIDE SEQUENCE [LARGE SCALE GENOMIC DNA]</scope>
</reference>
<evidence type="ECO:0000256" key="20">
    <source>
        <dbReference type="SAM" id="SignalP"/>
    </source>
</evidence>
<feature type="chain" id="PRO_5019036248" description="non-specific serine/threonine protein kinase" evidence="20">
    <location>
        <begin position="33"/>
        <end position="1136"/>
    </location>
</feature>
<feature type="compositionally biased region" description="Acidic residues" evidence="19">
    <location>
        <begin position="606"/>
        <end position="616"/>
    </location>
</feature>
<evidence type="ECO:0000256" key="4">
    <source>
        <dbReference type="ARBA" id="ARBA00022527"/>
    </source>
</evidence>
<dbReference type="FunFam" id="1.10.510.10:FF:000572">
    <property type="entry name" value="Serine/threonine-protein kinase/endoribonuclease IRE1"/>
    <property type="match status" value="1"/>
</dbReference>
<comment type="catalytic activity">
    <reaction evidence="18">
        <text>L-seryl-[protein] + ATP = O-phospho-L-seryl-[protein] + ADP + H(+)</text>
        <dbReference type="Rhea" id="RHEA:17989"/>
        <dbReference type="Rhea" id="RHEA-COMP:9863"/>
        <dbReference type="Rhea" id="RHEA-COMP:11604"/>
        <dbReference type="ChEBI" id="CHEBI:15378"/>
        <dbReference type="ChEBI" id="CHEBI:29999"/>
        <dbReference type="ChEBI" id="CHEBI:30616"/>
        <dbReference type="ChEBI" id="CHEBI:83421"/>
        <dbReference type="ChEBI" id="CHEBI:456216"/>
        <dbReference type="EC" id="2.7.11.1"/>
    </reaction>
    <physiologicalReaction direction="left-to-right" evidence="18">
        <dbReference type="Rhea" id="RHEA:17990"/>
    </physiologicalReaction>
</comment>
<evidence type="ECO:0000256" key="8">
    <source>
        <dbReference type="ARBA" id="ARBA00022729"/>
    </source>
</evidence>
<dbReference type="GO" id="GO:0004521">
    <property type="term" value="F:RNA endonuclease activity"/>
    <property type="evidence" value="ECO:0007669"/>
    <property type="project" value="InterPro"/>
</dbReference>
<feature type="signal peptide" evidence="20">
    <location>
        <begin position="1"/>
        <end position="32"/>
    </location>
</feature>
<dbReference type="Pfam" id="PF06479">
    <property type="entry name" value="Ribonuc_2-5A"/>
    <property type="match status" value="1"/>
</dbReference>
<evidence type="ECO:0000259" key="22">
    <source>
        <dbReference type="PROSITE" id="PS51392"/>
    </source>
</evidence>
<dbReference type="PROSITE" id="PS00108">
    <property type="entry name" value="PROTEIN_KINASE_ST"/>
    <property type="match status" value="1"/>
</dbReference>
<dbReference type="InterPro" id="IPR018391">
    <property type="entry name" value="PQQ_b-propeller_rpt"/>
</dbReference>
<evidence type="ECO:0000256" key="7">
    <source>
        <dbReference type="ARBA" id="ARBA00022723"/>
    </source>
</evidence>
<keyword evidence="13" id="KW-0460">Magnesium</keyword>